<sequence length="70" mass="8056">MIGMLQFDNPAIQSSYRNPSYHVGERDRTISFGSLTKIIRYYIGKRHITNYLSGSQHVKGPRWICPGGRE</sequence>
<keyword evidence="2" id="KW-1185">Reference proteome</keyword>
<reference evidence="1 2" key="1">
    <citation type="journal article" date="2019" name="Sci. Rep.">
        <title>Orb-weaving spider Araneus ventricosus genome elucidates the spidroin gene catalogue.</title>
        <authorList>
            <person name="Kono N."/>
            <person name="Nakamura H."/>
            <person name="Ohtoshi R."/>
            <person name="Moran D.A.P."/>
            <person name="Shinohara A."/>
            <person name="Yoshida Y."/>
            <person name="Fujiwara M."/>
            <person name="Mori M."/>
            <person name="Tomita M."/>
            <person name="Arakawa K."/>
        </authorList>
    </citation>
    <scope>NUCLEOTIDE SEQUENCE [LARGE SCALE GENOMIC DNA]</scope>
</reference>
<dbReference type="Proteomes" id="UP000499080">
    <property type="component" value="Unassembled WGS sequence"/>
</dbReference>
<organism evidence="1 2">
    <name type="scientific">Araneus ventricosus</name>
    <name type="common">Orbweaver spider</name>
    <name type="synonym">Epeira ventricosa</name>
    <dbReference type="NCBI Taxonomy" id="182803"/>
    <lineage>
        <taxon>Eukaryota</taxon>
        <taxon>Metazoa</taxon>
        <taxon>Ecdysozoa</taxon>
        <taxon>Arthropoda</taxon>
        <taxon>Chelicerata</taxon>
        <taxon>Arachnida</taxon>
        <taxon>Araneae</taxon>
        <taxon>Araneomorphae</taxon>
        <taxon>Entelegynae</taxon>
        <taxon>Araneoidea</taxon>
        <taxon>Araneidae</taxon>
        <taxon>Araneus</taxon>
    </lineage>
</organism>
<evidence type="ECO:0000313" key="2">
    <source>
        <dbReference type="Proteomes" id="UP000499080"/>
    </source>
</evidence>
<name>A0A4Y2S6M2_ARAVE</name>
<gene>
    <name evidence="1" type="ORF">AVEN_78353_1</name>
</gene>
<dbReference type="EMBL" id="BGPR01020043">
    <property type="protein sequence ID" value="GBN83657.1"/>
    <property type="molecule type" value="Genomic_DNA"/>
</dbReference>
<evidence type="ECO:0000313" key="1">
    <source>
        <dbReference type="EMBL" id="GBN83657.1"/>
    </source>
</evidence>
<protein>
    <submittedName>
        <fullName evidence="1">Uncharacterized protein</fullName>
    </submittedName>
</protein>
<accession>A0A4Y2S6M2</accession>
<proteinExistence type="predicted"/>
<comment type="caution">
    <text evidence="1">The sequence shown here is derived from an EMBL/GenBank/DDBJ whole genome shotgun (WGS) entry which is preliminary data.</text>
</comment>
<dbReference type="AlphaFoldDB" id="A0A4Y2S6M2"/>